<dbReference type="AlphaFoldDB" id="A0A2R5EY95"/>
<dbReference type="InterPro" id="IPR035906">
    <property type="entry name" value="MetI-like_sf"/>
</dbReference>
<evidence type="ECO:0000313" key="9">
    <source>
        <dbReference type="EMBL" id="GBG11517.1"/>
    </source>
</evidence>
<dbReference type="Gene3D" id="1.10.3720.10">
    <property type="entry name" value="MetI-like"/>
    <property type="match status" value="1"/>
</dbReference>
<dbReference type="Proteomes" id="UP000245202">
    <property type="component" value="Unassembled WGS sequence"/>
</dbReference>
<evidence type="ECO:0000256" key="2">
    <source>
        <dbReference type="ARBA" id="ARBA00022448"/>
    </source>
</evidence>
<keyword evidence="4 7" id="KW-0812">Transmembrane</keyword>
<evidence type="ECO:0000259" key="8">
    <source>
        <dbReference type="PROSITE" id="PS50928"/>
    </source>
</evidence>
<keyword evidence="3" id="KW-1003">Cell membrane</keyword>
<protein>
    <recommendedName>
        <fullName evidence="8">ABC transmembrane type-1 domain-containing protein</fullName>
    </recommendedName>
</protein>
<keyword evidence="5 7" id="KW-1133">Transmembrane helix</keyword>
<dbReference type="PROSITE" id="PS50928">
    <property type="entry name" value="ABC_TM1"/>
    <property type="match status" value="1"/>
</dbReference>
<dbReference type="PANTHER" id="PTHR43744">
    <property type="entry name" value="ABC TRANSPORTER PERMEASE PROTEIN MG189-RELATED-RELATED"/>
    <property type="match status" value="1"/>
</dbReference>
<evidence type="ECO:0000256" key="5">
    <source>
        <dbReference type="ARBA" id="ARBA00022989"/>
    </source>
</evidence>
<reference evidence="9 10" key="1">
    <citation type="submission" date="2017-08" db="EMBL/GenBank/DDBJ databases">
        <title>Substantial Increase in Enzyme Production by Combined Drug-Resistance Mutations in Paenibacillus agaridevorans.</title>
        <authorList>
            <person name="Tanaka Y."/>
            <person name="Funane K."/>
            <person name="Hosaka T."/>
            <person name="Shiwa Y."/>
            <person name="Fujita N."/>
            <person name="Miyazaki T."/>
            <person name="Yoshikawa H."/>
            <person name="Murakami K."/>
            <person name="Kasahara K."/>
            <person name="Inaoka T."/>
            <person name="Hiraga Y."/>
            <person name="Ochi K."/>
        </authorList>
    </citation>
    <scope>NUCLEOTIDE SEQUENCE [LARGE SCALE GENOMIC DNA]</scope>
    <source>
        <strain evidence="9 10">T-3040</strain>
    </source>
</reference>
<feature type="domain" description="ABC transmembrane type-1" evidence="8">
    <location>
        <begin position="73"/>
        <end position="274"/>
    </location>
</feature>
<dbReference type="GO" id="GO:0055085">
    <property type="term" value="P:transmembrane transport"/>
    <property type="evidence" value="ECO:0007669"/>
    <property type="project" value="InterPro"/>
</dbReference>
<dbReference type="InterPro" id="IPR000515">
    <property type="entry name" value="MetI-like"/>
</dbReference>
<keyword evidence="2 7" id="KW-0813">Transport</keyword>
<feature type="transmembrane region" description="Helical" evidence="7">
    <location>
        <begin position="108"/>
        <end position="128"/>
    </location>
</feature>
<feature type="transmembrane region" description="Helical" evidence="7">
    <location>
        <begin position="73"/>
        <end position="96"/>
    </location>
</feature>
<evidence type="ECO:0000256" key="4">
    <source>
        <dbReference type="ARBA" id="ARBA00022692"/>
    </source>
</evidence>
<evidence type="ECO:0000313" key="10">
    <source>
        <dbReference type="Proteomes" id="UP000245202"/>
    </source>
</evidence>
<evidence type="ECO:0000256" key="1">
    <source>
        <dbReference type="ARBA" id="ARBA00004651"/>
    </source>
</evidence>
<evidence type="ECO:0000256" key="3">
    <source>
        <dbReference type="ARBA" id="ARBA00022475"/>
    </source>
</evidence>
<proteinExistence type="inferred from homology"/>
<dbReference type="Pfam" id="PF00528">
    <property type="entry name" value="BPD_transp_1"/>
    <property type="match status" value="1"/>
</dbReference>
<comment type="similarity">
    <text evidence="7">Belongs to the binding-protein-dependent transport system permease family.</text>
</comment>
<comment type="caution">
    <text evidence="9">The sequence shown here is derived from an EMBL/GenBank/DDBJ whole genome shotgun (WGS) entry which is preliminary data.</text>
</comment>
<comment type="subcellular location">
    <subcellularLocation>
        <location evidence="1 7">Cell membrane</location>
        <topology evidence="1 7">Multi-pass membrane protein</topology>
    </subcellularLocation>
</comment>
<keyword evidence="10" id="KW-1185">Reference proteome</keyword>
<dbReference type="PANTHER" id="PTHR43744:SF9">
    <property type="entry name" value="POLYGALACTURONAN_RHAMNOGALACTURONAN TRANSPORT SYSTEM PERMEASE PROTEIN YTCP"/>
    <property type="match status" value="1"/>
</dbReference>
<feature type="transmembrane region" description="Helical" evidence="7">
    <location>
        <begin position="254"/>
        <end position="274"/>
    </location>
</feature>
<gene>
    <name evidence="9" type="ORF">PAT3040_06340</name>
</gene>
<organism evidence="9 10">
    <name type="scientific">Paenibacillus agaridevorans</name>
    <dbReference type="NCBI Taxonomy" id="171404"/>
    <lineage>
        <taxon>Bacteria</taxon>
        <taxon>Bacillati</taxon>
        <taxon>Bacillota</taxon>
        <taxon>Bacilli</taxon>
        <taxon>Bacillales</taxon>
        <taxon>Paenibacillaceae</taxon>
        <taxon>Paenibacillus</taxon>
    </lineage>
</organism>
<dbReference type="GO" id="GO:0005886">
    <property type="term" value="C:plasma membrane"/>
    <property type="evidence" value="ECO:0007669"/>
    <property type="project" value="UniProtKB-SubCell"/>
</dbReference>
<evidence type="ECO:0000256" key="7">
    <source>
        <dbReference type="RuleBase" id="RU363032"/>
    </source>
</evidence>
<feature type="transmembrane region" description="Helical" evidence="7">
    <location>
        <begin position="181"/>
        <end position="203"/>
    </location>
</feature>
<feature type="transmembrane region" description="Helical" evidence="7">
    <location>
        <begin position="12"/>
        <end position="34"/>
    </location>
</feature>
<dbReference type="EMBL" id="BDQX01000403">
    <property type="protein sequence ID" value="GBG11517.1"/>
    <property type="molecule type" value="Genomic_DNA"/>
</dbReference>
<dbReference type="CDD" id="cd06261">
    <property type="entry name" value="TM_PBP2"/>
    <property type="match status" value="1"/>
</dbReference>
<dbReference type="RefSeq" id="WP_108995804.1">
    <property type="nucleotide sequence ID" value="NZ_BDQX01000403.1"/>
</dbReference>
<sequence length="289" mass="32228">MRASSGEKVFYAVNYFVLSVAGLLCFLPLIHLFATSFSDPGMIMAGRVSLWPVQWNWDSYQALFVGTRIVDAFGNSIVITLVGVLCSMTASIAVAYPLSKDYFYCRRFLSLAIIFTMIFSGGLIPNYLLVKSLGLVNSYWALWLPGLISTYNMWVVKTFFQNIPRELEDAARIDGCGELRLIMRIVLPVSLPMLVAISLFYGVAYWNNFFNVLIYINDTSKYNLAVLVQQMIFSASNPQLAIDSDLQQAITPEGVKAAGVLVMVFPVLIVYPFVQKHFVKGVMIGSLKG</sequence>
<keyword evidence="6 7" id="KW-0472">Membrane</keyword>
<name>A0A2R5EY95_9BACL</name>
<evidence type="ECO:0000256" key="6">
    <source>
        <dbReference type="ARBA" id="ARBA00023136"/>
    </source>
</evidence>
<accession>A0A2R5EY95</accession>
<dbReference type="SUPFAM" id="SSF161098">
    <property type="entry name" value="MetI-like"/>
    <property type="match status" value="1"/>
</dbReference>
<feature type="transmembrane region" description="Helical" evidence="7">
    <location>
        <begin position="140"/>
        <end position="160"/>
    </location>
</feature>